<accession>A0A1S3Z2X0</accession>
<dbReference type="InterPro" id="IPR044730">
    <property type="entry name" value="RNase_H-like_dom_plant"/>
</dbReference>
<dbReference type="InterPro" id="IPR053151">
    <property type="entry name" value="RNase_H-like"/>
</dbReference>
<dbReference type="Gene3D" id="3.30.420.10">
    <property type="entry name" value="Ribonuclease H-like superfamily/Ribonuclease H"/>
    <property type="match status" value="1"/>
</dbReference>
<dbReference type="PANTHER" id="PTHR47723">
    <property type="entry name" value="OS05G0353850 PROTEIN"/>
    <property type="match status" value="1"/>
</dbReference>
<reference evidence="2" key="2">
    <citation type="submission" date="2025-08" db="UniProtKB">
        <authorList>
            <consortium name="RefSeq"/>
        </authorList>
    </citation>
    <scope>IDENTIFICATION</scope>
    <source>
        <tissue evidence="2">Leaf</tissue>
    </source>
</reference>
<protein>
    <submittedName>
        <fullName evidence="2">Uncharacterized protein LOC107782404</fullName>
    </submittedName>
</protein>
<evidence type="ECO:0000313" key="1">
    <source>
        <dbReference type="Proteomes" id="UP000790787"/>
    </source>
</evidence>
<dbReference type="RefSeq" id="XP_016458774.2">
    <property type="nucleotide sequence ID" value="XM_016603288.2"/>
</dbReference>
<sequence>MWWNFRTKKSPLTVFLELKYCKIKHHVARKAFYDHSHACRRLMDIKIEAEKYLLWKVGKGNISFWWDNWTGKGPLAKLNPSTMVNRRTKVSDFIEAGTWNIAKPSPTLLLQLVNSIANIQIQDGKEDSFIWTLNPSGDFTCRSAWEKMRKQGGRSLTSNMIWQKKIPFKVSFLMKRVLEGRLPTDDRIQRIGIIITSKKFRWGGVIRNDAGDMVGAFSEFYGNCSNNMAEAKAMLKGIILRKDKFSGHITVETDSQLLVNIINNNARPPWEIKGIMEKIVDCAGKEIVQQLIFSEKGIVRLTY</sequence>
<dbReference type="OrthoDB" id="1305258at2759"/>
<reference evidence="1" key="1">
    <citation type="journal article" date="2014" name="Nat. Commun.">
        <title>The tobacco genome sequence and its comparison with those of tomato and potato.</title>
        <authorList>
            <person name="Sierro N."/>
            <person name="Battey J.N."/>
            <person name="Ouadi S."/>
            <person name="Bakaher N."/>
            <person name="Bovet L."/>
            <person name="Willig A."/>
            <person name="Goepfert S."/>
            <person name="Peitsch M.C."/>
            <person name="Ivanov N.V."/>
        </authorList>
    </citation>
    <scope>NUCLEOTIDE SEQUENCE [LARGE SCALE GENOMIC DNA]</scope>
</reference>
<dbReference type="Pfam" id="PF13966">
    <property type="entry name" value="zf-RVT"/>
    <property type="match status" value="1"/>
</dbReference>
<dbReference type="Proteomes" id="UP000790787">
    <property type="component" value="Chromosome 5"/>
</dbReference>
<dbReference type="PANTHER" id="PTHR47723:SF19">
    <property type="entry name" value="POLYNUCLEOTIDYL TRANSFERASE, RIBONUCLEASE H-LIKE SUPERFAMILY PROTEIN"/>
    <property type="match status" value="1"/>
</dbReference>
<dbReference type="CDD" id="cd06222">
    <property type="entry name" value="RNase_H_like"/>
    <property type="match status" value="1"/>
</dbReference>
<dbReference type="KEGG" id="nta:107782404"/>
<dbReference type="RefSeq" id="XP_016458774.1">
    <property type="nucleotide sequence ID" value="XM_016603288.1"/>
</dbReference>
<dbReference type="InterPro" id="IPR012337">
    <property type="entry name" value="RNaseH-like_sf"/>
</dbReference>
<name>A0A1S3Z2X0_TOBAC</name>
<dbReference type="InterPro" id="IPR026960">
    <property type="entry name" value="RVT-Znf"/>
</dbReference>
<dbReference type="PaxDb" id="4097-A0A1S3Z2X0"/>
<dbReference type="Pfam" id="PF13456">
    <property type="entry name" value="RVT_3"/>
    <property type="match status" value="1"/>
</dbReference>
<organism evidence="1 2">
    <name type="scientific">Nicotiana tabacum</name>
    <name type="common">Common tobacco</name>
    <dbReference type="NCBI Taxonomy" id="4097"/>
    <lineage>
        <taxon>Eukaryota</taxon>
        <taxon>Viridiplantae</taxon>
        <taxon>Streptophyta</taxon>
        <taxon>Embryophyta</taxon>
        <taxon>Tracheophyta</taxon>
        <taxon>Spermatophyta</taxon>
        <taxon>Magnoliopsida</taxon>
        <taxon>eudicotyledons</taxon>
        <taxon>Gunneridae</taxon>
        <taxon>Pentapetalae</taxon>
        <taxon>asterids</taxon>
        <taxon>lamiids</taxon>
        <taxon>Solanales</taxon>
        <taxon>Solanaceae</taxon>
        <taxon>Nicotianoideae</taxon>
        <taxon>Nicotianeae</taxon>
        <taxon>Nicotiana</taxon>
    </lineage>
</organism>
<dbReference type="InterPro" id="IPR036397">
    <property type="entry name" value="RNaseH_sf"/>
</dbReference>
<dbReference type="InterPro" id="IPR002156">
    <property type="entry name" value="RNaseH_domain"/>
</dbReference>
<dbReference type="GeneID" id="107782404"/>
<dbReference type="GO" id="GO:0003676">
    <property type="term" value="F:nucleic acid binding"/>
    <property type="evidence" value="ECO:0007669"/>
    <property type="project" value="InterPro"/>
</dbReference>
<proteinExistence type="predicted"/>
<dbReference type="PROSITE" id="PS50879">
    <property type="entry name" value="RNASE_H_1"/>
    <property type="match status" value="1"/>
</dbReference>
<dbReference type="OMA" id="ICKDMEL"/>
<gene>
    <name evidence="2" type="primary">LOC107782404</name>
</gene>
<dbReference type="SUPFAM" id="SSF53098">
    <property type="entry name" value="Ribonuclease H-like"/>
    <property type="match status" value="1"/>
</dbReference>
<dbReference type="GO" id="GO:0004523">
    <property type="term" value="F:RNA-DNA hybrid ribonuclease activity"/>
    <property type="evidence" value="ECO:0007669"/>
    <property type="project" value="InterPro"/>
</dbReference>
<evidence type="ECO:0000313" key="2">
    <source>
        <dbReference type="RefSeq" id="XP_016458774.2"/>
    </source>
</evidence>
<keyword evidence="1" id="KW-1185">Reference proteome</keyword>
<dbReference type="AlphaFoldDB" id="A0A1S3Z2X0"/>